<evidence type="ECO:0000313" key="2">
    <source>
        <dbReference type="EMBL" id="TWT59870.1"/>
    </source>
</evidence>
<keyword evidence="1" id="KW-1133">Transmembrane helix</keyword>
<dbReference type="EMBL" id="SJPG01000001">
    <property type="protein sequence ID" value="TWT59870.1"/>
    <property type="molecule type" value="Genomic_DNA"/>
</dbReference>
<keyword evidence="1" id="KW-0812">Transmembrane</keyword>
<evidence type="ECO:0008006" key="4">
    <source>
        <dbReference type="Google" id="ProtNLM"/>
    </source>
</evidence>
<dbReference type="RefSeq" id="WP_146502053.1">
    <property type="nucleotide sequence ID" value="NZ_SJPG01000001.1"/>
</dbReference>
<feature type="transmembrane region" description="Helical" evidence="1">
    <location>
        <begin position="175"/>
        <end position="195"/>
    </location>
</feature>
<keyword evidence="3" id="KW-1185">Reference proteome</keyword>
<sequence length="201" mass="22371">MRWALAVVIATIVVFMWGFIFWGISGLPEKGVVKVEDPASAGIALVEHFPENGIYFVPGYSPNNEVANEDEIEEDDPVAEFTKLHNAGPLAIVCMASITGGPLMDPGVMYSGFCHIMLTCIFLAFLLGLSGSALPTRWRRVRFFIFVGFLCSFYCNIGDAVWWRYPWNWQLLTALYDWVAISLGGIVITLIAPVWGRKENA</sequence>
<evidence type="ECO:0000256" key="1">
    <source>
        <dbReference type="SAM" id="Phobius"/>
    </source>
</evidence>
<feature type="transmembrane region" description="Helical" evidence="1">
    <location>
        <begin position="5"/>
        <end position="24"/>
    </location>
</feature>
<feature type="transmembrane region" description="Helical" evidence="1">
    <location>
        <begin position="141"/>
        <end position="163"/>
    </location>
</feature>
<dbReference type="AlphaFoldDB" id="A0A5C5XA69"/>
<evidence type="ECO:0000313" key="3">
    <source>
        <dbReference type="Proteomes" id="UP000316095"/>
    </source>
</evidence>
<accession>A0A5C5XA69</accession>
<protein>
    <recommendedName>
        <fullName evidence="4">Transmembrane protein</fullName>
    </recommendedName>
</protein>
<keyword evidence="1" id="KW-0472">Membrane</keyword>
<dbReference type="OrthoDB" id="288182at2"/>
<organism evidence="2 3">
    <name type="scientific">Rubinisphaera italica</name>
    <dbReference type="NCBI Taxonomy" id="2527969"/>
    <lineage>
        <taxon>Bacteria</taxon>
        <taxon>Pseudomonadati</taxon>
        <taxon>Planctomycetota</taxon>
        <taxon>Planctomycetia</taxon>
        <taxon>Planctomycetales</taxon>
        <taxon>Planctomycetaceae</taxon>
        <taxon>Rubinisphaera</taxon>
    </lineage>
</organism>
<name>A0A5C5XA69_9PLAN</name>
<dbReference type="Proteomes" id="UP000316095">
    <property type="component" value="Unassembled WGS sequence"/>
</dbReference>
<gene>
    <name evidence="2" type="ORF">Pan54_05810</name>
</gene>
<reference evidence="2 3" key="1">
    <citation type="submission" date="2019-02" db="EMBL/GenBank/DDBJ databases">
        <title>Deep-cultivation of Planctomycetes and their phenomic and genomic characterization uncovers novel biology.</title>
        <authorList>
            <person name="Wiegand S."/>
            <person name="Jogler M."/>
            <person name="Boedeker C."/>
            <person name="Pinto D."/>
            <person name="Vollmers J."/>
            <person name="Rivas-Marin E."/>
            <person name="Kohn T."/>
            <person name="Peeters S.H."/>
            <person name="Heuer A."/>
            <person name="Rast P."/>
            <person name="Oberbeckmann S."/>
            <person name="Bunk B."/>
            <person name="Jeske O."/>
            <person name="Meyerdierks A."/>
            <person name="Storesund J.E."/>
            <person name="Kallscheuer N."/>
            <person name="Luecker S."/>
            <person name="Lage O.M."/>
            <person name="Pohl T."/>
            <person name="Merkel B.J."/>
            <person name="Hornburger P."/>
            <person name="Mueller R.-W."/>
            <person name="Bruemmer F."/>
            <person name="Labrenz M."/>
            <person name="Spormann A.M."/>
            <person name="Op Den Camp H."/>
            <person name="Overmann J."/>
            <person name="Amann R."/>
            <person name="Jetten M.S.M."/>
            <person name="Mascher T."/>
            <person name="Medema M.H."/>
            <person name="Devos D.P."/>
            <person name="Kaster A.-K."/>
            <person name="Ovreas L."/>
            <person name="Rohde M."/>
            <person name="Galperin M.Y."/>
            <person name="Jogler C."/>
        </authorList>
    </citation>
    <scope>NUCLEOTIDE SEQUENCE [LARGE SCALE GENOMIC DNA]</scope>
    <source>
        <strain evidence="2 3">Pan54</strain>
    </source>
</reference>
<proteinExistence type="predicted"/>
<feature type="transmembrane region" description="Helical" evidence="1">
    <location>
        <begin position="108"/>
        <end position="129"/>
    </location>
</feature>
<comment type="caution">
    <text evidence="2">The sequence shown here is derived from an EMBL/GenBank/DDBJ whole genome shotgun (WGS) entry which is preliminary data.</text>
</comment>